<dbReference type="SUPFAM" id="SSF49265">
    <property type="entry name" value="Fibronectin type III"/>
    <property type="match status" value="2"/>
</dbReference>
<accession>A0A543PRL6</accession>
<dbReference type="Gene3D" id="2.60.40.10">
    <property type="entry name" value="Immunoglobulins"/>
    <property type="match status" value="3"/>
</dbReference>
<feature type="domain" description="Fibronectin type-III" evidence="6">
    <location>
        <begin position="95"/>
        <end position="181"/>
    </location>
</feature>
<dbReference type="Pfam" id="PF00041">
    <property type="entry name" value="fn3"/>
    <property type="match status" value="2"/>
</dbReference>
<dbReference type="PANTHER" id="PTHR46708">
    <property type="entry name" value="TENASCIN"/>
    <property type="match status" value="1"/>
</dbReference>
<dbReference type="OrthoDB" id="4320050at2"/>
<feature type="compositionally biased region" description="Low complexity" evidence="4">
    <location>
        <begin position="20"/>
        <end position="33"/>
    </location>
</feature>
<dbReference type="GO" id="GO:0016798">
    <property type="term" value="F:hydrolase activity, acting on glycosyl bonds"/>
    <property type="evidence" value="ECO:0007669"/>
    <property type="project" value="UniProtKB-KW"/>
</dbReference>
<keyword evidence="5" id="KW-0472">Membrane</keyword>
<evidence type="ECO:0000256" key="5">
    <source>
        <dbReference type="SAM" id="Phobius"/>
    </source>
</evidence>
<evidence type="ECO:0000313" key="7">
    <source>
        <dbReference type="EMBL" id="TQN46726.1"/>
    </source>
</evidence>
<keyword evidence="3" id="KW-0624">Polysaccharide degradation</keyword>
<evidence type="ECO:0000256" key="4">
    <source>
        <dbReference type="SAM" id="MobiDB-lite"/>
    </source>
</evidence>
<dbReference type="PROSITE" id="PS50853">
    <property type="entry name" value="FN3"/>
    <property type="match status" value="3"/>
</dbReference>
<comment type="caution">
    <text evidence="7">The sequence shown here is derived from an EMBL/GenBank/DDBJ whole genome shotgun (WGS) entry which is preliminary data.</text>
</comment>
<feature type="domain" description="Fibronectin type-III" evidence="6">
    <location>
        <begin position="182"/>
        <end position="268"/>
    </location>
</feature>
<reference evidence="7 8" key="1">
    <citation type="submission" date="2019-06" db="EMBL/GenBank/DDBJ databases">
        <title>Sequencing the genomes of 1000 actinobacteria strains.</title>
        <authorList>
            <person name="Klenk H.-P."/>
        </authorList>
    </citation>
    <scope>NUCLEOTIDE SEQUENCE [LARGE SCALE GENOMIC DNA]</scope>
    <source>
        <strain evidence="7 8">DSM 21776</strain>
    </source>
</reference>
<dbReference type="GO" id="GO:0000272">
    <property type="term" value="P:polysaccharide catabolic process"/>
    <property type="evidence" value="ECO:0007669"/>
    <property type="project" value="UniProtKB-KW"/>
</dbReference>
<dbReference type="SMART" id="SM00060">
    <property type="entry name" value="FN3"/>
    <property type="match status" value="3"/>
</dbReference>
<sequence>MTTPTIFPPGSDAEPRGPDSSGVAGRAASASPSDPTVPIPTTGGTTATFSPAVPPSPPGRSTHRRRWWFVALAAGLAVVLALVGWMVWRNWVPSAPGAPTGQTVTATSVQLRWSPSTSGPSVDSYLIQRNGTQVGSVAANVTSFVDSTVIPDTSYRYVVIGASGSKRSAPSAEVAVRTLPATPEGLTVTWSRATALTISWSPPARGFAPEQYVITRDGVEVATVPGAQPTYEDSGLTPATAYGYVVVAVTGANRSEPSAELFAQTLPASPTGLKIAKTTTSTITLQWSGPTSGPASDGYVVLRGDTEVATVSGATLSYTDTGLTPATRYSYTVITVKDGLRSEPSPALSVATATPPVASAHLDGSWPVDGKVTKVSGSVTLGGSAAKGQTFSWTWDFASKCTVGPCPAVVSGVFASHPFTVTLSPSNGTYKGSTTVHISHCQGLNGTVDVKNTVRLNLTVKRAALTSNIWSVTSWKGTLTVASPYTSAGSSGNLRSYCPASSMTTSVTGTR</sequence>
<feature type="compositionally biased region" description="Low complexity" evidence="4">
    <location>
        <begin position="39"/>
        <end position="48"/>
    </location>
</feature>
<feature type="region of interest" description="Disordered" evidence="4">
    <location>
        <begin position="1"/>
        <end position="60"/>
    </location>
</feature>
<evidence type="ECO:0000256" key="1">
    <source>
        <dbReference type="ARBA" id="ARBA00022737"/>
    </source>
</evidence>
<evidence type="ECO:0000313" key="8">
    <source>
        <dbReference type="Proteomes" id="UP000320085"/>
    </source>
</evidence>
<dbReference type="AlphaFoldDB" id="A0A543PRL6"/>
<keyword evidence="3" id="KW-0119">Carbohydrate metabolism</keyword>
<protein>
    <submittedName>
        <fullName evidence="7">Fibronectin type III domain protein</fullName>
    </submittedName>
</protein>
<evidence type="ECO:0000256" key="2">
    <source>
        <dbReference type="ARBA" id="ARBA00023295"/>
    </source>
</evidence>
<keyword evidence="5" id="KW-0812">Transmembrane</keyword>
<feature type="domain" description="Fibronectin type-III" evidence="6">
    <location>
        <begin position="269"/>
        <end position="357"/>
    </location>
</feature>
<keyword evidence="2" id="KW-0378">Hydrolase</keyword>
<evidence type="ECO:0000256" key="3">
    <source>
        <dbReference type="ARBA" id="ARBA00023326"/>
    </source>
</evidence>
<dbReference type="InterPro" id="IPR013783">
    <property type="entry name" value="Ig-like_fold"/>
</dbReference>
<gene>
    <name evidence="7" type="ORF">FHX52_3455</name>
</gene>
<dbReference type="InterPro" id="IPR003961">
    <property type="entry name" value="FN3_dom"/>
</dbReference>
<name>A0A543PRL6_9MICO</name>
<evidence type="ECO:0000259" key="6">
    <source>
        <dbReference type="PROSITE" id="PS50853"/>
    </source>
</evidence>
<dbReference type="CDD" id="cd00063">
    <property type="entry name" value="FN3"/>
    <property type="match status" value="3"/>
</dbReference>
<keyword evidence="5" id="KW-1133">Transmembrane helix</keyword>
<dbReference type="InterPro" id="IPR036116">
    <property type="entry name" value="FN3_sf"/>
</dbReference>
<feature type="transmembrane region" description="Helical" evidence="5">
    <location>
        <begin position="67"/>
        <end position="88"/>
    </location>
</feature>
<dbReference type="EMBL" id="VFQF01000002">
    <property type="protein sequence ID" value="TQN46726.1"/>
    <property type="molecule type" value="Genomic_DNA"/>
</dbReference>
<organism evidence="7 8">
    <name type="scientific">Humibacillus xanthopallidus</name>
    <dbReference type="NCBI Taxonomy" id="412689"/>
    <lineage>
        <taxon>Bacteria</taxon>
        <taxon>Bacillati</taxon>
        <taxon>Actinomycetota</taxon>
        <taxon>Actinomycetes</taxon>
        <taxon>Micrococcales</taxon>
        <taxon>Intrasporangiaceae</taxon>
        <taxon>Humibacillus</taxon>
    </lineage>
</organism>
<dbReference type="Proteomes" id="UP000320085">
    <property type="component" value="Unassembled WGS sequence"/>
</dbReference>
<keyword evidence="2" id="KW-0326">Glycosidase</keyword>
<keyword evidence="1" id="KW-0677">Repeat</keyword>
<proteinExistence type="predicted"/>
<dbReference type="PANTHER" id="PTHR46708:SF2">
    <property type="entry name" value="FIBRONECTIN TYPE-III DOMAIN-CONTAINING PROTEIN"/>
    <property type="match status" value="1"/>
</dbReference>
<dbReference type="InterPro" id="IPR050991">
    <property type="entry name" value="ECM_Regulatory_Proteins"/>
</dbReference>